<evidence type="ECO:0000313" key="2">
    <source>
        <dbReference type="Proteomes" id="UP000317575"/>
    </source>
</evidence>
<sequence length="101" mass="11561">MSKEGSVPTKNLKEVDSQSLIDELKSRGYEITKKAKRTTWEQIQEHLHREPPEFPKTTGASGLRPKVTICRCNHILCDRCFPRNTPTKCRCKHALCPLCNP</sequence>
<organism evidence="1 2">
    <name type="scientific">Aeromonas phage D6</name>
    <dbReference type="NCBI Taxonomy" id="2593322"/>
    <lineage>
        <taxon>Viruses</taxon>
        <taxon>Duplodnaviria</taxon>
        <taxon>Heunggongvirae</taxon>
        <taxon>Uroviricota</taxon>
        <taxon>Caudoviricetes</taxon>
        <taxon>Chimalliviridae</taxon>
        <taxon>Ludhianavirus</taxon>
        <taxon>Ludhianavirus D6</taxon>
    </lineage>
</organism>
<keyword evidence="2" id="KW-1185">Reference proteome</keyword>
<gene>
    <name evidence="1" type="ORF">D6_0064</name>
</gene>
<name>A0A514TW47_9CAUD</name>
<accession>A0A514TW47</accession>
<proteinExistence type="predicted"/>
<dbReference type="Proteomes" id="UP000317575">
    <property type="component" value="Segment"/>
</dbReference>
<protein>
    <submittedName>
        <fullName evidence="1">Uncharacterized protein</fullName>
    </submittedName>
</protein>
<reference evidence="1" key="1">
    <citation type="submission" date="2019-06" db="EMBL/GenBank/DDBJ databases">
        <title>Complete genome sequence of Aeromonas hydrophila bacteriophage D6.</title>
        <authorList>
            <person name="Rai S."/>
            <person name="Tyagi A."/>
            <person name="Kumar N."/>
            <person name="Singh N."/>
        </authorList>
    </citation>
    <scope>NUCLEOTIDE SEQUENCE [LARGE SCALE GENOMIC DNA]</scope>
</reference>
<dbReference type="EMBL" id="MN131137">
    <property type="protein sequence ID" value="QDJ97224.1"/>
    <property type="molecule type" value="Genomic_DNA"/>
</dbReference>
<evidence type="ECO:0000313" key="1">
    <source>
        <dbReference type="EMBL" id="QDJ97224.1"/>
    </source>
</evidence>